<evidence type="ECO:0000313" key="11">
    <source>
        <dbReference type="EMBL" id="PIM95938.1"/>
    </source>
</evidence>
<feature type="domain" description="Large ribosomal subunit protein uL11 N-terminal" evidence="10">
    <location>
        <begin position="9"/>
        <end position="67"/>
    </location>
</feature>
<dbReference type="InterPro" id="IPR036769">
    <property type="entry name" value="Ribosomal_uL11_C_sf"/>
</dbReference>
<dbReference type="Proteomes" id="UP000228979">
    <property type="component" value="Unassembled WGS sequence"/>
</dbReference>
<comment type="subunit">
    <text evidence="7">Part of the ribosomal stalk of the 50S ribosomal subunit. Interacts with L10 and the large rRNA to form the base of the stalk. L10 forms an elongated spine to which L12 dimers bind in a sequential fashion forming a multimeric L10(L12)X complex.</text>
</comment>
<evidence type="ECO:0000256" key="3">
    <source>
        <dbReference type="ARBA" id="ARBA00022730"/>
    </source>
</evidence>
<dbReference type="HAMAP" id="MF_00736">
    <property type="entry name" value="Ribosomal_uL11"/>
    <property type="match status" value="1"/>
</dbReference>
<keyword evidence="5 7" id="KW-0689">Ribosomal protein</keyword>
<comment type="function">
    <text evidence="7">Forms part of the ribosomal stalk which helps the ribosome interact with GTP-bound translation factors.</text>
</comment>
<organism evidence="11 12">
    <name type="scientific">Candidatus Hodgkinia cicadicola</name>
    <dbReference type="NCBI Taxonomy" id="573658"/>
    <lineage>
        <taxon>Bacteria</taxon>
        <taxon>Pseudomonadati</taxon>
        <taxon>Pseudomonadota</taxon>
        <taxon>Alphaproteobacteria</taxon>
        <taxon>Hyphomicrobiales</taxon>
        <taxon>Candidatus Hodgkinia</taxon>
    </lineage>
</organism>
<evidence type="ECO:0000313" key="12">
    <source>
        <dbReference type="Proteomes" id="UP000228979"/>
    </source>
</evidence>
<keyword evidence="4 7" id="KW-0694">RNA-binding</keyword>
<comment type="PTM">
    <text evidence="7">One or more lysine residues are methylated.</text>
</comment>
<dbReference type="SUPFAM" id="SSF46906">
    <property type="entry name" value="Ribosomal protein L11, C-terminal domain"/>
    <property type="match status" value="1"/>
</dbReference>
<dbReference type="Gene3D" id="3.30.1550.10">
    <property type="entry name" value="Ribosomal protein L11/L12, N-terminal domain"/>
    <property type="match status" value="1"/>
</dbReference>
<protein>
    <recommendedName>
        <fullName evidence="7">Large ribosomal subunit protein uL11</fullName>
    </recommendedName>
</protein>
<evidence type="ECO:0000256" key="8">
    <source>
        <dbReference type="RuleBase" id="RU003978"/>
    </source>
</evidence>
<name>A0ABX4MH07_9HYPH</name>
<reference evidence="11" key="1">
    <citation type="submission" date="2017-09" db="EMBL/GenBank/DDBJ databases">
        <authorList>
            <person name="Campbell M.A."/>
            <person name="Lukasik P."/>
            <person name="Simon C."/>
            <person name="McCutcheon J.P."/>
        </authorList>
    </citation>
    <scope>NUCLEOTIDE SEQUENCE [LARGE SCALE GENOMIC DNA]</scope>
    <source>
        <strain evidence="11">TRYCRA</strain>
    </source>
</reference>
<keyword evidence="12" id="KW-1185">Reference proteome</keyword>
<dbReference type="InterPro" id="IPR036796">
    <property type="entry name" value="Ribosomal_uL11_N_sf"/>
</dbReference>
<evidence type="ECO:0000259" key="9">
    <source>
        <dbReference type="Pfam" id="PF00298"/>
    </source>
</evidence>
<dbReference type="Gene3D" id="1.10.10.250">
    <property type="entry name" value="Ribosomal protein L11, C-terminal domain"/>
    <property type="match status" value="1"/>
</dbReference>
<evidence type="ECO:0000256" key="6">
    <source>
        <dbReference type="ARBA" id="ARBA00023274"/>
    </source>
</evidence>
<dbReference type="PROSITE" id="PS00359">
    <property type="entry name" value="RIBOSOMAL_L11"/>
    <property type="match status" value="1"/>
</dbReference>
<dbReference type="EMBL" id="NXGP01000013">
    <property type="protein sequence ID" value="PIM95938.1"/>
    <property type="molecule type" value="Genomic_DNA"/>
</dbReference>
<dbReference type="PANTHER" id="PTHR11661">
    <property type="entry name" value="60S RIBOSOMAL PROTEIN L12"/>
    <property type="match status" value="1"/>
</dbReference>
<keyword evidence="2 7" id="KW-0488">Methylation</keyword>
<dbReference type="InterPro" id="IPR020785">
    <property type="entry name" value="Ribosomal_uL11_CS"/>
</dbReference>
<dbReference type="InterPro" id="IPR020783">
    <property type="entry name" value="Ribosomal_uL11_C"/>
</dbReference>
<gene>
    <name evidence="7 11" type="primary">rplK</name>
    <name evidence="11" type="ORF">trycra_32</name>
</gene>
<dbReference type="Pfam" id="PF03946">
    <property type="entry name" value="Ribosomal_L11_N"/>
    <property type="match status" value="1"/>
</dbReference>
<dbReference type="InterPro" id="IPR020784">
    <property type="entry name" value="Ribosomal_uL11_N"/>
</dbReference>
<comment type="caution">
    <text evidence="11">The sequence shown here is derived from an EMBL/GenBank/DDBJ whole genome shotgun (WGS) entry which is preliminary data.</text>
</comment>
<evidence type="ECO:0000256" key="2">
    <source>
        <dbReference type="ARBA" id="ARBA00022481"/>
    </source>
</evidence>
<accession>A0ABX4MH07</accession>
<evidence type="ECO:0000256" key="5">
    <source>
        <dbReference type="ARBA" id="ARBA00022980"/>
    </source>
</evidence>
<evidence type="ECO:0000256" key="1">
    <source>
        <dbReference type="ARBA" id="ARBA00010537"/>
    </source>
</evidence>
<dbReference type="InterPro" id="IPR000911">
    <property type="entry name" value="Ribosomal_uL11"/>
</dbReference>
<evidence type="ECO:0000259" key="10">
    <source>
        <dbReference type="Pfam" id="PF03946"/>
    </source>
</evidence>
<sequence length="141" mass="16407">MIVYKRDYIKLRLLAKKTKPNPSINVILGQKRINIADFCKKFNELTINNENLEALCVKVYLYQNKDYDIIVKNPSIACLIKKYVSSNEDLNMLNKEKIIVNKICVLKIIKKKINDINTFKIKYAFKMVIGSLKSMGMNIEN</sequence>
<comment type="similarity">
    <text evidence="1 7 8">Belongs to the universal ribosomal protein uL11 family.</text>
</comment>
<keyword evidence="3 7" id="KW-0699">rRNA-binding</keyword>
<feature type="domain" description="Large ribosomal subunit protein uL11 C-terminal" evidence="9">
    <location>
        <begin position="72"/>
        <end position="139"/>
    </location>
</feature>
<dbReference type="PANTHER" id="PTHR11661:SF1">
    <property type="entry name" value="LARGE RIBOSOMAL SUBUNIT PROTEIN UL11M"/>
    <property type="match status" value="1"/>
</dbReference>
<dbReference type="SUPFAM" id="SSF54747">
    <property type="entry name" value="Ribosomal L11/L12e N-terminal domain"/>
    <property type="match status" value="1"/>
</dbReference>
<evidence type="ECO:0000256" key="7">
    <source>
        <dbReference type="HAMAP-Rule" id="MF_00736"/>
    </source>
</evidence>
<evidence type="ECO:0000256" key="4">
    <source>
        <dbReference type="ARBA" id="ARBA00022884"/>
    </source>
</evidence>
<keyword evidence="6 7" id="KW-0687">Ribonucleoprotein</keyword>
<dbReference type="SMART" id="SM00649">
    <property type="entry name" value="RL11"/>
    <property type="match status" value="1"/>
</dbReference>
<dbReference type="Pfam" id="PF00298">
    <property type="entry name" value="Ribosomal_L11"/>
    <property type="match status" value="1"/>
</dbReference>
<proteinExistence type="inferred from homology"/>